<dbReference type="InterPro" id="IPR002146">
    <property type="entry name" value="ATP_synth_b/b'su_bac/chlpt"/>
</dbReference>
<keyword evidence="4 12" id="KW-0812">Transmembrane</keyword>
<sequence>MFHVDVKLLIAQMLNFAIVIAILYFFALKPILAVMRERTEKIEKSLQDAVAIEENMKKTEALCQHEFNEAKKAAALIMSQAGAEAEKKREKMLLRTKEEIGEIINEEKEKMRLEKAQVLKEIKASVTDLVISVTEKVIEKNLDSKDNKELIKSMIK</sequence>
<dbReference type="EMBL" id="LBUU01000003">
    <property type="protein sequence ID" value="KKQ70766.1"/>
    <property type="molecule type" value="Genomic_DNA"/>
</dbReference>
<evidence type="ECO:0000256" key="4">
    <source>
        <dbReference type="ARBA" id="ARBA00022692"/>
    </source>
</evidence>
<proteinExistence type="inferred from homology"/>
<evidence type="ECO:0000313" key="14">
    <source>
        <dbReference type="EMBL" id="KKQ70766.1"/>
    </source>
</evidence>
<keyword evidence="2 12" id="KW-0813">Transport</keyword>
<keyword evidence="6 12" id="KW-1133">Transmembrane helix</keyword>
<comment type="subunit">
    <text evidence="12">F-type ATPases have 2 components, F(1) - the catalytic core - and F(0) - the membrane proton channel. F(1) has five subunits: alpha(3), beta(3), gamma(1), delta(1), epsilon(1). F(0) has three main subunits: a(1), b(2) and c(10-14). The alpha and beta chains form an alternating ring which encloses part of the gamma chain. F(1) is attached to F(0) by a central stalk formed by the gamma and epsilon chains, while a peripheral stalk is formed by the delta and b chains.</text>
</comment>
<evidence type="ECO:0000256" key="13">
    <source>
        <dbReference type="RuleBase" id="RU003848"/>
    </source>
</evidence>
<evidence type="ECO:0000256" key="12">
    <source>
        <dbReference type="HAMAP-Rule" id="MF_01398"/>
    </source>
</evidence>
<feature type="transmembrane region" description="Helical" evidence="12">
    <location>
        <begin position="6"/>
        <end position="28"/>
    </location>
</feature>
<keyword evidence="8 12" id="KW-0472">Membrane</keyword>
<dbReference type="GO" id="GO:0046933">
    <property type="term" value="F:proton-transporting ATP synthase activity, rotational mechanism"/>
    <property type="evidence" value="ECO:0007669"/>
    <property type="project" value="UniProtKB-UniRule"/>
</dbReference>
<keyword evidence="3 12" id="KW-0138">CF(0)</keyword>
<evidence type="ECO:0000256" key="5">
    <source>
        <dbReference type="ARBA" id="ARBA00022781"/>
    </source>
</evidence>
<keyword evidence="12" id="KW-1003">Cell membrane</keyword>
<comment type="function">
    <text evidence="10 12">F(1)F(0) ATP synthase produces ATP from ADP in the presence of a proton or sodium gradient. F-type ATPases consist of two structural domains, F(1) containing the extramembraneous catalytic core and F(0) containing the membrane proton channel, linked together by a central stalk and a peripheral stalk. During catalysis, ATP synthesis in the catalytic domain of F(1) is coupled via a rotary mechanism of the central stalk subunits to proton translocation.</text>
</comment>
<gene>
    <name evidence="12" type="primary">atpF</name>
    <name evidence="14" type="ORF">US91_C0003G0096</name>
</gene>
<evidence type="ECO:0000256" key="10">
    <source>
        <dbReference type="ARBA" id="ARBA00025198"/>
    </source>
</evidence>
<dbReference type="AlphaFoldDB" id="A0A0G0N0Y0"/>
<dbReference type="CDD" id="cd06503">
    <property type="entry name" value="ATP-synt_Fo_b"/>
    <property type="match status" value="1"/>
</dbReference>
<dbReference type="Gene3D" id="6.10.250.1580">
    <property type="match status" value="1"/>
</dbReference>
<accession>A0A0G0N0Y0</accession>
<evidence type="ECO:0000256" key="2">
    <source>
        <dbReference type="ARBA" id="ARBA00022448"/>
    </source>
</evidence>
<evidence type="ECO:0000313" key="15">
    <source>
        <dbReference type="Proteomes" id="UP000034022"/>
    </source>
</evidence>
<dbReference type="PANTHER" id="PTHR33445:SF2">
    <property type="entry name" value="ATP SYNTHASE SUBUNIT B', CHLOROPLASTIC"/>
    <property type="match status" value="1"/>
</dbReference>
<dbReference type="InterPro" id="IPR005864">
    <property type="entry name" value="ATP_synth_F0_bsu_bac"/>
</dbReference>
<dbReference type="PANTHER" id="PTHR33445">
    <property type="entry name" value="ATP SYNTHASE SUBUNIT B', CHLOROPLASTIC"/>
    <property type="match status" value="1"/>
</dbReference>
<dbReference type="GO" id="GO:0005886">
    <property type="term" value="C:plasma membrane"/>
    <property type="evidence" value="ECO:0007669"/>
    <property type="project" value="UniProtKB-SubCell"/>
</dbReference>
<evidence type="ECO:0000256" key="9">
    <source>
        <dbReference type="ARBA" id="ARBA00023310"/>
    </source>
</evidence>
<comment type="caution">
    <text evidence="14">The sequence shown here is derived from an EMBL/GenBank/DDBJ whole genome shotgun (WGS) entry which is preliminary data.</text>
</comment>
<protein>
    <recommendedName>
        <fullName evidence="12">ATP synthase subunit b</fullName>
    </recommendedName>
    <alternativeName>
        <fullName evidence="12">ATP synthase F(0) sector subunit b</fullName>
    </alternativeName>
    <alternativeName>
        <fullName evidence="12">ATPase subunit I</fullName>
    </alternativeName>
    <alternativeName>
        <fullName evidence="12">F-type ATPase subunit b</fullName>
        <shortName evidence="12">F-ATPase subunit b</shortName>
    </alternativeName>
</protein>
<organism evidence="14 15">
    <name type="scientific">Candidatus Falkowbacteria bacterium GW2011_GWE1_38_31</name>
    <dbReference type="NCBI Taxonomy" id="1618638"/>
    <lineage>
        <taxon>Bacteria</taxon>
        <taxon>Candidatus Falkowiibacteriota</taxon>
    </lineage>
</organism>
<dbReference type="Pfam" id="PF00430">
    <property type="entry name" value="ATP-synt_B"/>
    <property type="match status" value="1"/>
</dbReference>
<keyword evidence="9 12" id="KW-0066">ATP synthesis</keyword>
<keyword evidence="7 12" id="KW-0406">Ion transport</keyword>
<dbReference type="GO" id="GO:0046961">
    <property type="term" value="F:proton-transporting ATPase activity, rotational mechanism"/>
    <property type="evidence" value="ECO:0007669"/>
    <property type="project" value="TreeGrafter"/>
</dbReference>
<evidence type="ECO:0000256" key="3">
    <source>
        <dbReference type="ARBA" id="ARBA00022547"/>
    </source>
</evidence>
<dbReference type="NCBIfam" id="TIGR01144">
    <property type="entry name" value="ATP_synt_b"/>
    <property type="match status" value="1"/>
</dbReference>
<dbReference type="Proteomes" id="UP000034022">
    <property type="component" value="Unassembled WGS sequence"/>
</dbReference>
<name>A0A0G0N0Y0_9BACT</name>
<dbReference type="InterPro" id="IPR050059">
    <property type="entry name" value="ATP_synthase_B_chain"/>
</dbReference>
<evidence type="ECO:0000256" key="1">
    <source>
        <dbReference type="ARBA" id="ARBA00005513"/>
    </source>
</evidence>
<dbReference type="HAMAP" id="MF_01398">
    <property type="entry name" value="ATP_synth_b_bprime"/>
    <property type="match status" value="1"/>
</dbReference>
<evidence type="ECO:0000256" key="11">
    <source>
        <dbReference type="ARBA" id="ARBA00037847"/>
    </source>
</evidence>
<comment type="function">
    <text evidence="12">Component of the F(0) channel, it forms part of the peripheral stalk, linking F(1) to F(0).</text>
</comment>
<comment type="similarity">
    <text evidence="1 12 13">Belongs to the ATPase B chain family.</text>
</comment>
<reference evidence="14 15" key="1">
    <citation type="journal article" date="2015" name="Nature">
        <title>rRNA introns, odd ribosomes, and small enigmatic genomes across a large radiation of phyla.</title>
        <authorList>
            <person name="Brown C.T."/>
            <person name="Hug L.A."/>
            <person name="Thomas B.C."/>
            <person name="Sharon I."/>
            <person name="Castelle C.J."/>
            <person name="Singh A."/>
            <person name="Wilkins M.J."/>
            <person name="Williams K.H."/>
            <person name="Banfield J.F."/>
        </authorList>
    </citation>
    <scope>NUCLEOTIDE SEQUENCE [LARGE SCALE GENOMIC DNA]</scope>
</reference>
<comment type="subcellular location">
    <subcellularLocation>
        <location evidence="12">Cell membrane</location>
        <topology evidence="12">Single-pass membrane protein</topology>
    </subcellularLocation>
    <subcellularLocation>
        <location evidence="11">Endomembrane system</location>
        <topology evidence="11">Single-pass membrane protein</topology>
    </subcellularLocation>
</comment>
<dbReference type="GO" id="GO:0012505">
    <property type="term" value="C:endomembrane system"/>
    <property type="evidence" value="ECO:0007669"/>
    <property type="project" value="UniProtKB-SubCell"/>
</dbReference>
<evidence type="ECO:0000256" key="7">
    <source>
        <dbReference type="ARBA" id="ARBA00023065"/>
    </source>
</evidence>
<dbReference type="GO" id="GO:0045259">
    <property type="term" value="C:proton-transporting ATP synthase complex"/>
    <property type="evidence" value="ECO:0007669"/>
    <property type="project" value="UniProtKB-KW"/>
</dbReference>
<evidence type="ECO:0000256" key="6">
    <source>
        <dbReference type="ARBA" id="ARBA00022989"/>
    </source>
</evidence>
<evidence type="ECO:0000256" key="8">
    <source>
        <dbReference type="ARBA" id="ARBA00023136"/>
    </source>
</evidence>
<keyword evidence="5 12" id="KW-0375">Hydrogen ion transport</keyword>